<feature type="transmembrane region" description="Helical" evidence="7">
    <location>
        <begin position="72"/>
        <end position="91"/>
    </location>
</feature>
<dbReference type="PANTHER" id="PTHR20772">
    <property type="entry name" value="PROTEIN FMP42"/>
    <property type="match status" value="1"/>
</dbReference>
<feature type="transmembrane region" description="Helical" evidence="7">
    <location>
        <begin position="271"/>
        <end position="294"/>
    </location>
</feature>
<dbReference type="Pfam" id="PF07690">
    <property type="entry name" value="MFS_1"/>
    <property type="match status" value="1"/>
</dbReference>
<keyword evidence="6 7" id="KW-0472">Membrane</keyword>
<feature type="transmembrane region" description="Helical" evidence="7">
    <location>
        <begin position="314"/>
        <end position="334"/>
    </location>
</feature>
<dbReference type="InterPro" id="IPR052599">
    <property type="entry name" value="SLC43A_AATransporter"/>
</dbReference>
<feature type="transmembrane region" description="Helical" evidence="7">
    <location>
        <begin position="131"/>
        <end position="149"/>
    </location>
</feature>
<evidence type="ECO:0000256" key="7">
    <source>
        <dbReference type="SAM" id="Phobius"/>
    </source>
</evidence>
<comment type="subcellular location">
    <subcellularLocation>
        <location evidence="1">Membrane</location>
        <topology evidence="1">Multi-pass membrane protein</topology>
    </subcellularLocation>
</comment>
<dbReference type="InterPro" id="IPR036259">
    <property type="entry name" value="MFS_trans_sf"/>
</dbReference>
<dbReference type="GO" id="GO:0022857">
    <property type="term" value="F:transmembrane transporter activity"/>
    <property type="evidence" value="ECO:0007669"/>
    <property type="project" value="InterPro"/>
</dbReference>
<evidence type="ECO:0000256" key="3">
    <source>
        <dbReference type="ARBA" id="ARBA00022448"/>
    </source>
</evidence>
<dbReference type="Gene3D" id="1.20.1250.20">
    <property type="entry name" value="MFS general substrate transporter like domains"/>
    <property type="match status" value="1"/>
</dbReference>
<keyword evidence="9" id="KW-1185">Reference proteome</keyword>
<dbReference type="GO" id="GO:0000329">
    <property type="term" value="C:fungal-type vacuole membrane"/>
    <property type="evidence" value="ECO:0007669"/>
    <property type="project" value="TreeGrafter"/>
</dbReference>
<comment type="similarity">
    <text evidence="2">Belongs to the SLC43A transporter (TC 2.A.1.44) family.</text>
</comment>
<accession>A0A9W4U0Q3</accession>
<dbReference type="Proteomes" id="UP001152885">
    <property type="component" value="Unassembled WGS sequence"/>
</dbReference>
<dbReference type="InterPro" id="IPR011701">
    <property type="entry name" value="MFS"/>
</dbReference>
<keyword evidence="3" id="KW-0813">Transport</keyword>
<dbReference type="AlphaFoldDB" id="A0A9W4U0Q3"/>
<feature type="transmembrane region" description="Helical" evidence="7">
    <location>
        <begin position="97"/>
        <end position="119"/>
    </location>
</feature>
<evidence type="ECO:0000313" key="8">
    <source>
        <dbReference type="EMBL" id="CAI5760045.1"/>
    </source>
</evidence>
<keyword evidence="4 7" id="KW-0812">Transmembrane</keyword>
<feature type="transmembrane region" description="Helical" evidence="7">
    <location>
        <begin position="195"/>
        <end position="213"/>
    </location>
</feature>
<evidence type="ECO:0000256" key="4">
    <source>
        <dbReference type="ARBA" id="ARBA00022692"/>
    </source>
</evidence>
<sequence>MVMLSTDVSYNKRLAQCICAIVWCLFSGGPIFGFAALKPILIKEHVYENLCDFNTSNVTSGSAKCSKQDLKLNMIFTVAAVLTNISALPIGRVLDVYGPKVCGLIGATFLYIASFTFIYSNQLEYYIDPYMIGYSCLALGGPFAFISSFQLSNSFPQKSGTILAVITGAFDASSALFLVYQLIYNKLGSFELREFFAIYLIVPTFITMTQLTIMPNESYTTSIEVNESTPLRRNSMGEAIRHTYDDENIVEHSGVFGILHGLTSKQQILTYWFLLICLFSTIQMLRINYFVATIGSQYQYIFNDTKIAESINKFFDLALPLGGIISIPFIGIFLDNCSTVLVLSGLLTISILIGVFGLFANFSIAILGVCLFVCYRPLFYTTISDVCAKVFGFETFGTVYGLIICFSGIINYGQSYLDELTHTYFKMNPIPINLILIGISLIIGLITVIYIDYQAKLYRK</sequence>
<feature type="transmembrane region" description="Helical" evidence="7">
    <location>
        <begin position="386"/>
        <end position="410"/>
    </location>
</feature>
<feature type="transmembrane region" description="Helical" evidence="7">
    <location>
        <begin position="13"/>
        <end position="37"/>
    </location>
</feature>
<comment type="caution">
    <text evidence="8">The sequence shown here is derived from an EMBL/GenBank/DDBJ whole genome shotgun (WGS) entry which is preliminary data.</text>
</comment>
<feature type="transmembrane region" description="Helical" evidence="7">
    <location>
        <begin position="346"/>
        <end position="374"/>
    </location>
</feature>
<evidence type="ECO:0000256" key="5">
    <source>
        <dbReference type="ARBA" id="ARBA00022989"/>
    </source>
</evidence>
<keyword evidence="5 7" id="KW-1133">Transmembrane helix</keyword>
<name>A0A9W4U0Q3_9ASCO</name>
<evidence type="ECO:0000256" key="2">
    <source>
        <dbReference type="ARBA" id="ARBA00006595"/>
    </source>
</evidence>
<evidence type="ECO:0000313" key="9">
    <source>
        <dbReference type="Proteomes" id="UP001152885"/>
    </source>
</evidence>
<reference evidence="8" key="1">
    <citation type="submission" date="2022-12" db="EMBL/GenBank/DDBJ databases">
        <authorList>
            <person name="Brejova B."/>
        </authorList>
    </citation>
    <scope>NUCLEOTIDE SEQUENCE</scope>
</reference>
<feature type="transmembrane region" description="Helical" evidence="7">
    <location>
        <begin position="430"/>
        <end position="451"/>
    </location>
</feature>
<organism evidence="8 9">
    <name type="scientific">Candida verbasci</name>
    <dbReference type="NCBI Taxonomy" id="1227364"/>
    <lineage>
        <taxon>Eukaryota</taxon>
        <taxon>Fungi</taxon>
        <taxon>Dikarya</taxon>
        <taxon>Ascomycota</taxon>
        <taxon>Saccharomycotina</taxon>
        <taxon>Pichiomycetes</taxon>
        <taxon>Debaryomycetaceae</taxon>
        <taxon>Candida/Lodderomyces clade</taxon>
        <taxon>Candida</taxon>
    </lineage>
</organism>
<proteinExistence type="inferred from homology"/>
<dbReference type="OrthoDB" id="330047at2759"/>
<dbReference type="PANTHER" id="PTHR20772:SF2">
    <property type="entry name" value="PROTEIN FMP42"/>
    <property type="match status" value="1"/>
</dbReference>
<dbReference type="SUPFAM" id="SSF103473">
    <property type="entry name" value="MFS general substrate transporter"/>
    <property type="match status" value="1"/>
</dbReference>
<evidence type="ECO:0000256" key="6">
    <source>
        <dbReference type="ARBA" id="ARBA00023136"/>
    </source>
</evidence>
<evidence type="ECO:0000256" key="1">
    <source>
        <dbReference type="ARBA" id="ARBA00004141"/>
    </source>
</evidence>
<feature type="transmembrane region" description="Helical" evidence="7">
    <location>
        <begin position="161"/>
        <end position="183"/>
    </location>
</feature>
<protein>
    <submittedName>
        <fullName evidence="8">Uncharacterized protein</fullName>
    </submittedName>
</protein>
<gene>
    <name evidence="8" type="ORF">CANVERA_P4557</name>
</gene>
<dbReference type="EMBL" id="CANTUO010000005">
    <property type="protein sequence ID" value="CAI5760045.1"/>
    <property type="molecule type" value="Genomic_DNA"/>
</dbReference>